<comment type="caution">
    <text evidence="4">The sequence shown here is derived from an EMBL/GenBank/DDBJ whole genome shotgun (WGS) entry which is preliminary data.</text>
</comment>
<organism evidence="4 5">
    <name type="scientific">Prorocentrum cordatum</name>
    <dbReference type="NCBI Taxonomy" id="2364126"/>
    <lineage>
        <taxon>Eukaryota</taxon>
        <taxon>Sar</taxon>
        <taxon>Alveolata</taxon>
        <taxon>Dinophyceae</taxon>
        <taxon>Prorocentrales</taxon>
        <taxon>Prorocentraceae</taxon>
        <taxon>Prorocentrum</taxon>
    </lineage>
</organism>
<keyword evidence="5" id="KW-1185">Reference proteome</keyword>
<evidence type="ECO:0000259" key="3">
    <source>
        <dbReference type="Pfam" id="PF01612"/>
    </source>
</evidence>
<evidence type="ECO:0000313" key="5">
    <source>
        <dbReference type="Proteomes" id="UP001189429"/>
    </source>
</evidence>
<dbReference type="Pfam" id="PF12796">
    <property type="entry name" value="Ank_2"/>
    <property type="match status" value="1"/>
</dbReference>
<dbReference type="SUPFAM" id="SSF53098">
    <property type="entry name" value="Ribonuclease H-like"/>
    <property type="match status" value="1"/>
</dbReference>
<sequence>MTLDPHQGRVGRGRVCTLWSALCCLHAGGLWGSARRSEPQACPAALVKPLRARRLGSRAGLRYRRPRWWQDGLDDAGAGAQWLRSACGRLRKKVSVEEIGAYLSGLEAGVAKRIVRDTNENGKAPVHMAVQHRWSAEVPALIDVLVQHGAEVDVTTQRGFTPLLYAALRGHNESVRALLRHGASPRVVTVNGMTPARVGEGRLDPATLALLQRAEDRDARAWRDFREDPEARAAHARHQARLAREQQAAEEAEWWDGLAVEGRVASLALALREALDAGGGGASLALVRAAQRELQHARAGTPPAAVLSAALGEAVRGQPAALRSALVACREERLGVALRDLGKQDRSPLRLVLGALLRELAEYPGQLDAIPAAEIAELADRSMALEVLLLKRNLGPADAAPVEALWRDVLRSGADTDSFTPEVTSVVGLRLPRQQGGGMVAEWARLLHWACAMSGATAAWERMAGEVVDRAASAGRARQLLEAVTSPSPDLPEAVAARLELAEPVRDALRAAAAGAADAVAAWQAAGQRAAGQRTAASALPGYDPGVSWAWVQRDEPTVRAVHEELEAALQSGAGGRRVPVGVDTEWGRNCGRDGLSLVQLAVAGRAWVLDAAQPTPALRALVRSLLASDRALLLGFAFAQDMRRLRALARGSGAEPPPDARVVDLQAVAVARAPELRARLPGLKATAESWLGRTLDKSQQCSNWDARPLTASQLKYAVADAAVLLDIAAAMGILR</sequence>
<dbReference type="Pfam" id="PF01612">
    <property type="entry name" value="DNA_pol_A_exo1"/>
    <property type="match status" value="1"/>
</dbReference>
<dbReference type="Gene3D" id="3.30.420.10">
    <property type="entry name" value="Ribonuclease H-like superfamily/Ribonuclease H"/>
    <property type="match status" value="1"/>
</dbReference>
<reference evidence="4" key="1">
    <citation type="submission" date="2023-10" db="EMBL/GenBank/DDBJ databases">
        <authorList>
            <person name="Chen Y."/>
            <person name="Shah S."/>
            <person name="Dougan E. K."/>
            <person name="Thang M."/>
            <person name="Chan C."/>
        </authorList>
    </citation>
    <scope>NUCLEOTIDE SEQUENCE [LARGE SCALE GENOMIC DNA]</scope>
</reference>
<dbReference type="InterPro" id="IPR002110">
    <property type="entry name" value="Ankyrin_rpt"/>
</dbReference>
<evidence type="ECO:0000313" key="4">
    <source>
        <dbReference type="EMBL" id="CAK0883686.1"/>
    </source>
</evidence>
<dbReference type="InterPro" id="IPR036397">
    <property type="entry name" value="RNaseH_sf"/>
</dbReference>
<dbReference type="Gene3D" id="1.25.40.20">
    <property type="entry name" value="Ankyrin repeat-containing domain"/>
    <property type="match status" value="1"/>
</dbReference>
<dbReference type="EMBL" id="CAUYUJ010018449">
    <property type="protein sequence ID" value="CAK0883686.1"/>
    <property type="molecule type" value="Genomic_DNA"/>
</dbReference>
<gene>
    <name evidence="4" type="ORF">PCOR1329_LOCUS65835</name>
</gene>
<keyword evidence="2" id="KW-0732">Signal</keyword>
<feature type="signal peptide" evidence="2">
    <location>
        <begin position="1"/>
        <end position="32"/>
    </location>
</feature>
<dbReference type="PANTHER" id="PTHR47765">
    <property type="entry name" value="3'-5' EXONUCLEASE DOMAIN-CONTAINING PROTEIN"/>
    <property type="match status" value="1"/>
</dbReference>
<proteinExistence type="predicted"/>
<dbReference type="PROSITE" id="PS50088">
    <property type="entry name" value="ANK_REPEAT"/>
    <property type="match status" value="2"/>
</dbReference>
<dbReference type="InterPro" id="IPR036770">
    <property type="entry name" value="Ankyrin_rpt-contain_sf"/>
</dbReference>
<evidence type="ECO:0000256" key="2">
    <source>
        <dbReference type="SAM" id="SignalP"/>
    </source>
</evidence>
<dbReference type="PANTHER" id="PTHR47765:SF2">
    <property type="entry name" value="EXONUCLEASE MUT-7 HOMOLOG"/>
    <property type="match status" value="1"/>
</dbReference>
<keyword evidence="1" id="KW-0040">ANK repeat</keyword>
<dbReference type="SMART" id="SM00248">
    <property type="entry name" value="ANK"/>
    <property type="match status" value="2"/>
</dbReference>
<feature type="repeat" description="ANK" evidence="1">
    <location>
        <begin position="121"/>
        <end position="157"/>
    </location>
</feature>
<dbReference type="InterPro" id="IPR012337">
    <property type="entry name" value="RNaseH-like_sf"/>
</dbReference>
<accession>A0ABN9WBM1</accession>
<dbReference type="SUPFAM" id="SSF48403">
    <property type="entry name" value="Ankyrin repeat"/>
    <property type="match status" value="1"/>
</dbReference>
<feature type="chain" id="PRO_5046766230" description="3'-5' exonuclease domain-containing protein" evidence="2">
    <location>
        <begin position="33"/>
        <end position="736"/>
    </location>
</feature>
<name>A0ABN9WBM1_9DINO</name>
<feature type="repeat" description="ANK" evidence="1">
    <location>
        <begin position="158"/>
        <end position="190"/>
    </location>
</feature>
<protein>
    <recommendedName>
        <fullName evidence="3">3'-5' exonuclease domain-containing protein</fullName>
    </recommendedName>
</protein>
<dbReference type="InterPro" id="IPR052408">
    <property type="entry name" value="Exonuclease_MUT-7-like"/>
</dbReference>
<dbReference type="InterPro" id="IPR002562">
    <property type="entry name" value="3'-5'_exonuclease_dom"/>
</dbReference>
<feature type="domain" description="3'-5' exonuclease" evidence="3">
    <location>
        <begin position="565"/>
        <end position="732"/>
    </location>
</feature>
<dbReference type="Proteomes" id="UP001189429">
    <property type="component" value="Unassembled WGS sequence"/>
</dbReference>
<dbReference type="PROSITE" id="PS50297">
    <property type="entry name" value="ANK_REP_REGION"/>
    <property type="match status" value="2"/>
</dbReference>
<evidence type="ECO:0000256" key="1">
    <source>
        <dbReference type="PROSITE-ProRule" id="PRU00023"/>
    </source>
</evidence>